<dbReference type="InterPro" id="IPR034964">
    <property type="entry name" value="LS"/>
</dbReference>
<comment type="pathway">
    <text evidence="1">Cofactor biosynthesis; riboflavin biosynthesis; riboflavin from 2-hydroxy-3-oxobutyl phosphate and 5-amino-6-(D-ribitylamino)uracil: step 1/2.</text>
</comment>
<dbReference type="NCBIfam" id="TIGR00114">
    <property type="entry name" value="lumazine-synth"/>
    <property type="match status" value="1"/>
</dbReference>
<protein>
    <recommendedName>
        <fullName evidence="3">6,7-dimethyl-8-ribityllumazine synthase</fullName>
        <ecNumber evidence="3">2.5.1.78</ecNumber>
    </recommendedName>
</protein>
<evidence type="ECO:0000313" key="7">
    <source>
        <dbReference type="EMBL" id="SUS07642.1"/>
    </source>
</evidence>
<gene>
    <name evidence="7" type="primary">ribH</name>
    <name evidence="7" type="ORF">DF3PB_480002</name>
</gene>
<organism evidence="7">
    <name type="scientific">metagenome</name>
    <dbReference type="NCBI Taxonomy" id="256318"/>
    <lineage>
        <taxon>unclassified sequences</taxon>
        <taxon>metagenomes</taxon>
    </lineage>
</organism>
<dbReference type="GO" id="GO:0000906">
    <property type="term" value="F:6,7-dimethyl-8-ribityllumazine synthase activity"/>
    <property type="evidence" value="ECO:0007669"/>
    <property type="project" value="UniProtKB-EC"/>
</dbReference>
<comment type="catalytic activity">
    <reaction evidence="6">
        <text>(2S)-2-hydroxy-3-oxobutyl phosphate + 5-amino-6-(D-ribitylamino)uracil = 6,7-dimethyl-8-(1-D-ribityl)lumazine + phosphate + 2 H2O + H(+)</text>
        <dbReference type="Rhea" id="RHEA:26152"/>
        <dbReference type="ChEBI" id="CHEBI:15377"/>
        <dbReference type="ChEBI" id="CHEBI:15378"/>
        <dbReference type="ChEBI" id="CHEBI:15934"/>
        <dbReference type="ChEBI" id="CHEBI:43474"/>
        <dbReference type="ChEBI" id="CHEBI:58201"/>
        <dbReference type="ChEBI" id="CHEBI:58830"/>
        <dbReference type="EC" id="2.5.1.78"/>
    </reaction>
</comment>
<comment type="similarity">
    <text evidence="2">Belongs to the DMRL synthase family.</text>
</comment>
<evidence type="ECO:0000256" key="5">
    <source>
        <dbReference type="ARBA" id="ARBA00022679"/>
    </source>
</evidence>
<dbReference type="GO" id="GO:0005829">
    <property type="term" value="C:cytosol"/>
    <property type="evidence" value="ECO:0007669"/>
    <property type="project" value="TreeGrafter"/>
</dbReference>
<evidence type="ECO:0000256" key="3">
    <source>
        <dbReference type="ARBA" id="ARBA00012664"/>
    </source>
</evidence>
<dbReference type="CDD" id="cd09209">
    <property type="entry name" value="Lumazine_synthase-I"/>
    <property type="match status" value="1"/>
</dbReference>
<dbReference type="UniPathway" id="UPA00275">
    <property type="reaction ID" value="UER00404"/>
</dbReference>
<dbReference type="Pfam" id="PF00885">
    <property type="entry name" value="DMRL_synthase"/>
    <property type="match status" value="1"/>
</dbReference>
<dbReference type="GO" id="GO:0009231">
    <property type="term" value="P:riboflavin biosynthetic process"/>
    <property type="evidence" value="ECO:0007669"/>
    <property type="project" value="UniProtKB-UniPathway"/>
</dbReference>
<reference evidence="7" key="1">
    <citation type="submission" date="2018-07" db="EMBL/GenBank/DDBJ databases">
        <authorList>
            <person name="Quirk P.G."/>
            <person name="Krulwich T.A."/>
        </authorList>
    </citation>
    <scope>NUCLEOTIDE SEQUENCE</scope>
</reference>
<evidence type="ECO:0000256" key="1">
    <source>
        <dbReference type="ARBA" id="ARBA00004917"/>
    </source>
</evidence>
<dbReference type="AlphaFoldDB" id="A0A380TGQ0"/>
<evidence type="ECO:0000256" key="6">
    <source>
        <dbReference type="ARBA" id="ARBA00048785"/>
    </source>
</evidence>
<dbReference type="HAMAP" id="MF_00178">
    <property type="entry name" value="Lumazine_synth"/>
    <property type="match status" value="1"/>
</dbReference>
<dbReference type="Gene3D" id="3.40.50.960">
    <property type="entry name" value="Lumazine/riboflavin synthase"/>
    <property type="match status" value="1"/>
</dbReference>
<dbReference type="EC" id="2.5.1.78" evidence="3"/>
<proteinExistence type="inferred from homology"/>
<dbReference type="GO" id="GO:0009349">
    <property type="term" value="C:riboflavin synthase complex"/>
    <property type="evidence" value="ECO:0007669"/>
    <property type="project" value="InterPro"/>
</dbReference>
<dbReference type="SUPFAM" id="SSF52121">
    <property type="entry name" value="Lumazine synthase"/>
    <property type="match status" value="1"/>
</dbReference>
<dbReference type="EMBL" id="UIDG01000423">
    <property type="protein sequence ID" value="SUS07642.1"/>
    <property type="molecule type" value="Genomic_DNA"/>
</dbReference>
<keyword evidence="4" id="KW-0686">Riboflavin biosynthesis</keyword>
<evidence type="ECO:0000256" key="2">
    <source>
        <dbReference type="ARBA" id="ARBA00007424"/>
    </source>
</evidence>
<accession>A0A380TGQ0</accession>
<name>A0A380TGQ0_9ZZZZ</name>
<dbReference type="PANTHER" id="PTHR21058">
    <property type="entry name" value="6,7-DIMETHYL-8-RIBITYLLUMAZINE SYNTHASE DMRL SYNTHASE LUMAZINE SYNTHASE"/>
    <property type="match status" value="1"/>
</dbReference>
<sequence length="152" mass="16229">MSTSPTILIVEARFYPEIADQMAAGAIAVLDAAGVAWVREAVPGCFELPAAIRYAVTGASRAQAPRFAGFIALGCVIKGETDHYEHICREACRGLMDLSVQHEIALGFGVLTCQSYEQAWVRAAVAQKNKGADAANACVRMMALQRQLRGSA</sequence>
<dbReference type="PANTHER" id="PTHR21058:SF0">
    <property type="entry name" value="6,7-DIMETHYL-8-RIBITYLLUMAZINE SYNTHASE"/>
    <property type="match status" value="1"/>
</dbReference>
<evidence type="ECO:0000256" key="4">
    <source>
        <dbReference type="ARBA" id="ARBA00022619"/>
    </source>
</evidence>
<dbReference type="InterPro" id="IPR002180">
    <property type="entry name" value="LS/RS"/>
</dbReference>
<keyword evidence="5 7" id="KW-0808">Transferase</keyword>
<dbReference type="InterPro" id="IPR036467">
    <property type="entry name" value="LS/RS_sf"/>
</dbReference>